<keyword evidence="12" id="KW-1185">Reference proteome</keyword>
<dbReference type="EC" id="1.11.1.6" evidence="2"/>
<evidence type="ECO:0000256" key="3">
    <source>
        <dbReference type="ARBA" id="ARBA00022559"/>
    </source>
</evidence>
<dbReference type="PROSITE" id="PS51402">
    <property type="entry name" value="CATALASE_3"/>
    <property type="match status" value="1"/>
</dbReference>
<dbReference type="EMBL" id="CP136051">
    <property type="protein sequence ID" value="WOK04184.1"/>
    <property type="molecule type" value="Genomic_DNA"/>
</dbReference>
<dbReference type="Proteomes" id="UP001302349">
    <property type="component" value="Chromosome"/>
</dbReference>
<evidence type="ECO:0000259" key="10">
    <source>
        <dbReference type="SMART" id="SM01060"/>
    </source>
</evidence>
<gene>
    <name evidence="11" type="ORF">RT717_13980</name>
</gene>
<name>A0ABZ0IJ49_9BACT</name>
<keyword evidence="3 11" id="KW-0575">Peroxidase</keyword>
<feature type="compositionally biased region" description="Polar residues" evidence="9">
    <location>
        <begin position="356"/>
        <end position="365"/>
    </location>
</feature>
<comment type="similarity">
    <text evidence="1">Belongs to the catalase family.</text>
</comment>
<evidence type="ECO:0000256" key="8">
    <source>
        <dbReference type="ARBA" id="ARBA00023324"/>
    </source>
</evidence>
<keyword evidence="5" id="KW-0479">Metal-binding</keyword>
<dbReference type="Pfam" id="PF06628">
    <property type="entry name" value="Catalase-rel"/>
    <property type="match status" value="1"/>
</dbReference>
<accession>A0ABZ0IJ49</accession>
<dbReference type="PANTHER" id="PTHR11465:SF9">
    <property type="entry name" value="CATALASE"/>
    <property type="match status" value="1"/>
</dbReference>
<dbReference type="InterPro" id="IPR011614">
    <property type="entry name" value="Catalase_core"/>
</dbReference>
<dbReference type="RefSeq" id="WP_317487001.1">
    <property type="nucleotide sequence ID" value="NZ_CP136051.1"/>
</dbReference>
<dbReference type="PIRSF" id="PIRSF038928">
    <property type="entry name" value="Catalase_clade1-3"/>
    <property type="match status" value="1"/>
</dbReference>
<keyword evidence="6 11" id="KW-0560">Oxidoreductase</keyword>
<evidence type="ECO:0000256" key="1">
    <source>
        <dbReference type="ARBA" id="ARBA00005329"/>
    </source>
</evidence>
<dbReference type="InterPro" id="IPR020835">
    <property type="entry name" value="Catalase_sf"/>
</dbReference>
<feature type="region of interest" description="Disordered" evidence="9">
    <location>
        <begin position="356"/>
        <end position="388"/>
    </location>
</feature>
<evidence type="ECO:0000256" key="7">
    <source>
        <dbReference type="ARBA" id="ARBA00023004"/>
    </source>
</evidence>
<protein>
    <recommendedName>
        <fullName evidence="2">catalase</fullName>
        <ecNumber evidence="2">1.11.1.6</ecNumber>
    </recommendedName>
</protein>
<dbReference type="PANTHER" id="PTHR11465">
    <property type="entry name" value="CATALASE"/>
    <property type="match status" value="1"/>
</dbReference>
<keyword evidence="8" id="KW-0376">Hydrogen peroxide</keyword>
<proteinExistence type="inferred from homology"/>
<dbReference type="Gene3D" id="2.40.180.10">
    <property type="entry name" value="Catalase core domain"/>
    <property type="match status" value="1"/>
</dbReference>
<feature type="compositionally biased region" description="Basic and acidic residues" evidence="9">
    <location>
        <begin position="366"/>
        <end position="382"/>
    </location>
</feature>
<dbReference type="InterPro" id="IPR010582">
    <property type="entry name" value="Catalase_immune_responsive"/>
</dbReference>
<evidence type="ECO:0000313" key="12">
    <source>
        <dbReference type="Proteomes" id="UP001302349"/>
    </source>
</evidence>
<dbReference type="InterPro" id="IPR024711">
    <property type="entry name" value="Catalase_clade1/3"/>
</dbReference>
<evidence type="ECO:0000256" key="6">
    <source>
        <dbReference type="ARBA" id="ARBA00023002"/>
    </source>
</evidence>
<dbReference type="Pfam" id="PF00199">
    <property type="entry name" value="Catalase"/>
    <property type="match status" value="1"/>
</dbReference>
<evidence type="ECO:0000256" key="2">
    <source>
        <dbReference type="ARBA" id="ARBA00012314"/>
    </source>
</evidence>
<reference evidence="11 12" key="1">
    <citation type="journal article" date="2023" name="Microbiol. Resour. Announc.">
        <title>Complete Genome Sequence of Imperialibacter roseus strain P4T.</title>
        <authorList>
            <person name="Tizabi D.R."/>
            <person name="Bachvaroff T."/>
            <person name="Hill R.T."/>
        </authorList>
    </citation>
    <scope>NUCLEOTIDE SEQUENCE [LARGE SCALE GENOMIC DNA]</scope>
    <source>
        <strain evidence="11 12">P4T</strain>
    </source>
</reference>
<sequence length="488" mass="55391">MESKRKQVSSKYEETNGPVVTVATDSEMQPAGDLQGAKQLSGTSVTAFGKENLLTQAGAYGSFTVTSDITQYTNAKMFAHIGKQTKLLTRFSDEENEEDHLASKKIRGDFSIKFYTEEGDWIMTGRNTPVFFIKNPLKFSQFIQTQQVDVETDCKSPTLIWDYWSQNPESLLQVMILMSDQGIPYSYRNMHGFGLEPFAFINRARQQFWVKFHFKTMQEITDFRGQLASEMNGVDPEHAQKDLEEAIRRNNFPKWTVAVQVMTAKQADSFQWDPFDPAKIWSHSDFPLIDIGVIELNEIPDVSLSTEEQERLIHAKINTGVSNPGDQAPVEHVKPLIQQTPVAADVIPVEKQPCLLSNQPQSDSVDSNKKGSDVPENNRQEGFDYTDTNNVAPVISEGALQSRSIEHYENDEDYFSQSGVLYRKVMNEIQRERLVNNIVASMSGISGERRNKIIHLQLCHFFRVDSQLGQRLADGLEFIIDEREMAHA</sequence>
<organism evidence="11 12">
    <name type="scientific">Imperialibacter roseus</name>
    <dbReference type="NCBI Taxonomy" id="1324217"/>
    <lineage>
        <taxon>Bacteria</taxon>
        <taxon>Pseudomonadati</taxon>
        <taxon>Bacteroidota</taxon>
        <taxon>Cytophagia</taxon>
        <taxon>Cytophagales</taxon>
        <taxon>Flammeovirgaceae</taxon>
        <taxon>Imperialibacter</taxon>
    </lineage>
</organism>
<keyword evidence="4" id="KW-0349">Heme</keyword>
<dbReference type="PRINTS" id="PR00067">
    <property type="entry name" value="CATALASE"/>
</dbReference>
<evidence type="ECO:0000256" key="5">
    <source>
        <dbReference type="ARBA" id="ARBA00022723"/>
    </source>
</evidence>
<dbReference type="GO" id="GO:0004096">
    <property type="term" value="F:catalase activity"/>
    <property type="evidence" value="ECO:0007669"/>
    <property type="project" value="UniProtKB-EC"/>
</dbReference>
<dbReference type="SMART" id="SM01060">
    <property type="entry name" value="Catalase"/>
    <property type="match status" value="1"/>
</dbReference>
<evidence type="ECO:0000256" key="4">
    <source>
        <dbReference type="ARBA" id="ARBA00022617"/>
    </source>
</evidence>
<evidence type="ECO:0000256" key="9">
    <source>
        <dbReference type="SAM" id="MobiDB-lite"/>
    </source>
</evidence>
<dbReference type="SUPFAM" id="SSF56634">
    <property type="entry name" value="Heme-dependent catalase-like"/>
    <property type="match status" value="1"/>
</dbReference>
<keyword evidence="7" id="KW-0408">Iron</keyword>
<evidence type="ECO:0000313" key="11">
    <source>
        <dbReference type="EMBL" id="WOK04184.1"/>
    </source>
</evidence>
<feature type="domain" description="Catalase core" evidence="10">
    <location>
        <begin position="15"/>
        <end position="384"/>
    </location>
</feature>
<dbReference type="InterPro" id="IPR018028">
    <property type="entry name" value="Catalase"/>
</dbReference>